<reference evidence="5 6" key="1">
    <citation type="submission" date="2019-03" db="EMBL/GenBank/DDBJ databases">
        <title>Draft genome sequences of novel Actinobacteria.</title>
        <authorList>
            <person name="Sahin N."/>
            <person name="Ay H."/>
            <person name="Saygin H."/>
        </authorList>
    </citation>
    <scope>NUCLEOTIDE SEQUENCE [LARGE SCALE GENOMIC DNA]</scope>
    <source>
        <strain evidence="5 6">KC712</strain>
    </source>
</reference>
<dbReference type="PRINTS" id="PR00727">
    <property type="entry name" value="LEADERPTASE"/>
</dbReference>
<comment type="subcellular location">
    <subcellularLocation>
        <location evidence="1">Cell membrane</location>
        <topology evidence="1">Single-pass type II membrane protein</topology>
    </subcellularLocation>
</comment>
<dbReference type="SUPFAM" id="SSF51306">
    <property type="entry name" value="LexA/Signal peptidase"/>
    <property type="match status" value="1"/>
</dbReference>
<dbReference type="InterPro" id="IPR000223">
    <property type="entry name" value="Pept_S26A_signal_pept_1"/>
</dbReference>
<dbReference type="GO" id="GO:0006465">
    <property type="term" value="P:signal peptide processing"/>
    <property type="evidence" value="ECO:0007669"/>
    <property type="project" value="InterPro"/>
</dbReference>
<dbReference type="Gene3D" id="2.10.109.10">
    <property type="entry name" value="Umud Fragment, subunit A"/>
    <property type="match status" value="1"/>
</dbReference>
<feature type="domain" description="Peptidase S26" evidence="4">
    <location>
        <begin position="114"/>
        <end position="150"/>
    </location>
</feature>
<sequence>MTGLALALLGVLAAAAVAMVAGLRRWLFVVTVQGGSMQPSLQDGDRVLARRATITGIRPGDVVILERPDGNLRWTRPPTRRTPADINLLIKRVAAIPGDPPPRDTAPALVNHPAQRVPRGHLVAFGDNYERSFDSKQIGYFPADRLIGVVLRPMRLSAGPSGSRP</sequence>
<feature type="domain" description="Peptidase S26" evidence="4">
    <location>
        <begin position="13"/>
        <end position="99"/>
    </location>
</feature>
<comment type="similarity">
    <text evidence="2">Belongs to the peptidase S26 family.</text>
</comment>
<evidence type="ECO:0000256" key="1">
    <source>
        <dbReference type="ARBA" id="ARBA00004401"/>
    </source>
</evidence>
<evidence type="ECO:0000256" key="2">
    <source>
        <dbReference type="ARBA" id="ARBA00009370"/>
    </source>
</evidence>
<keyword evidence="6" id="KW-1185">Reference proteome</keyword>
<dbReference type="PANTHER" id="PTHR43390">
    <property type="entry name" value="SIGNAL PEPTIDASE I"/>
    <property type="match status" value="1"/>
</dbReference>
<dbReference type="AlphaFoldDB" id="A0A4R4VER8"/>
<protein>
    <submittedName>
        <fullName evidence="5">S26 family signal peptidase</fullName>
    </submittedName>
</protein>
<comment type="caution">
    <text evidence="5">The sequence shown here is derived from an EMBL/GenBank/DDBJ whole genome shotgun (WGS) entry which is preliminary data.</text>
</comment>
<proteinExistence type="inferred from homology"/>
<feature type="active site" evidence="3">
    <location>
        <position position="36"/>
    </location>
</feature>
<dbReference type="InterPro" id="IPR019533">
    <property type="entry name" value="Peptidase_S26"/>
</dbReference>
<evidence type="ECO:0000259" key="4">
    <source>
        <dbReference type="Pfam" id="PF10502"/>
    </source>
</evidence>
<evidence type="ECO:0000313" key="5">
    <source>
        <dbReference type="EMBL" id="TDD03351.1"/>
    </source>
</evidence>
<name>A0A4R4VER8_9ACTN</name>
<feature type="active site" evidence="3">
    <location>
        <position position="91"/>
    </location>
</feature>
<dbReference type="GO" id="GO:0005886">
    <property type="term" value="C:plasma membrane"/>
    <property type="evidence" value="ECO:0007669"/>
    <property type="project" value="UniProtKB-SubCell"/>
</dbReference>
<evidence type="ECO:0000313" key="6">
    <source>
        <dbReference type="Proteomes" id="UP000294543"/>
    </source>
</evidence>
<dbReference type="OrthoDB" id="5518017at2"/>
<dbReference type="PANTHER" id="PTHR43390:SF1">
    <property type="entry name" value="CHLOROPLAST PROCESSING PEPTIDASE"/>
    <property type="match status" value="1"/>
</dbReference>
<dbReference type="InterPro" id="IPR036286">
    <property type="entry name" value="LexA/Signal_pep-like_sf"/>
</dbReference>
<organism evidence="5 6">
    <name type="scientific">Nonomuraea diastatica</name>
    <dbReference type="NCBI Taxonomy" id="1848329"/>
    <lineage>
        <taxon>Bacteria</taxon>
        <taxon>Bacillati</taxon>
        <taxon>Actinomycetota</taxon>
        <taxon>Actinomycetes</taxon>
        <taxon>Streptosporangiales</taxon>
        <taxon>Streptosporangiaceae</taxon>
        <taxon>Nonomuraea</taxon>
    </lineage>
</organism>
<dbReference type="Proteomes" id="UP000294543">
    <property type="component" value="Unassembled WGS sequence"/>
</dbReference>
<evidence type="ECO:0000256" key="3">
    <source>
        <dbReference type="PIRSR" id="PIRSR600223-1"/>
    </source>
</evidence>
<dbReference type="Pfam" id="PF10502">
    <property type="entry name" value="Peptidase_S26"/>
    <property type="match status" value="2"/>
</dbReference>
<accession>A0A4R4VER8</accession>
<gene>
    <name evidence="5" type="ORF">E1294_50785</name>
</gene>
<dbReference type="EMBL" id="SMKP01000328">
    <property type="protein sequence ID" value="TDD03351.1"/>
    <property type="molecule type" value="Genomic_DNA"/>
</dbReference>
<dbReference type="RefSeq" id="WP_132520173.1">
    <property type="nucleotide sequence ID" value="NZ_SMKP01000328.1"/>
</dbReference>
<dbReference type="CDD" id="cd06530">
    <property type="entry name" value="S26_SPase_I"/>
    <property type="match status" value="1"/>
</dbReference>
<dbReference type="GO" id="GO:0004252">
    <property type="term" value="F:serine-type endopeptidase activity"/>
    <property type="evidence" value="ECO:0007669"/>
    <property type="project" value="InterPro"/>
</dbReference>